<evidence type="ECO:0000313" key="2">
    <source>
        <dbReference type="EMBL" id="MBB4840737.1"/>
    </source>
</evidence>
<name>A0A7W7NUA2_9SPHN</name>
<dbReference type="Gene3D" id="3.40.630.30">
    <property type="match status" value="1"/>
</dbReference>
<proteinExistence type="predicted"/>
<accession>A0A7W7NUA2</accession>
<protein>
    <submittedName>
        <fullName evidence="2">RimJ/RimL family protein N-acetyltransferase</fullName>
    </submittedName>
</protein>
<dbReference type="Proteomes" id="UP000575241">
    <property type="component" value="Unassembled WGS sequence"/>
</dbReference>
<dbReference type="AlphaFoldDB" id="A0A7W7NUA2"/>
<evidence type="ECO:0000313" key="3">
    <source>
        <dbReference type="Proteomes" id="UP000575241"/>
    </source>
</evidence>
<dbReference type="Pfam" id="PF00583">
    <property type="entry name" value="Acetyltransf_1"/>
    <property type="match status" value="1"/>
</dbReference>
<dbReference type="RefSeq" id="WP_184169335.1">
    <property type="nucleotide sequence ID" value="NZ_JACHLN010000004.1"/>
</dbReference>
<sequence length="167" mass="18479">MSGELLTQGIALPAAGIEDLPRLADLHARSRMADLLLAPWTPDQKRAFLDEQFALQHAHFVKVHRKGDFRLVTRGDAPIGRFYFNRSGPEWVLIDILLALEAQAAGLGTALVSWLQRAAADANADRLRLSVAHNNPRAQALYRRLGFEDAGDVAGTHLSMAWRPIRP</sequence>
<gene>
    <name evidence="2" type="ORF">HNP52_003834</name>
</gene>
<evidence type="ECO:0000259" key="1">
    <source>
        <dbReference type="PROSITE" id="PS51186"/>
    </source>
</evidence>
<dbReference type="SUPFAM" id="SSF55729">
    <property type="entry name" value="Acyl-CoA N-acyltransferases (Nat)"/>
    <property type="match status" value="1"/>
</dbReference>
<reference evidence="2 3" key="1">
    <citation type="submission" date="2020-08" db="EMBL/GenBank/DDBJ databases">
        <title>Functional genomics of gut bacteria from endangered species of beetles.</title>
        <authorList>
            <person name="Carlos-Shanley C."/>
        </authorList>
    </citation>
    <scope>NUCLEOTIDE SEQUENCE [LARGE SCALE GENOMIC DNA]</scope>
    <source>
        <strain evidence="2 3">S00224</strain>
    </source>
</reference>
<dbReference type="InterPro" id="IPR016181">
    <property type="entry name" value="Acyl_CoA_acyltransferase"/>
</dbReference>
<dbReference type="EMBL" id="JACHLN010000004">
    <property type="protein sequence ID" value="MBB4840737.1"/>
    <property type="molecule type" value="Genomic_DNA"/>
</dbReference>
<feature type="domain" description="N-acetyltransferase" evidence="1">
    <location>
        <begin position="10"/>
        <end position="167"/>
    </location>
</feature>
<organism evidence="2 3">
    <name type="scientific">Sphingomonas kyeonggiensis</name>
    <dbReference type="NCBI Taxonomy" id="1268553"/>
    <lineage>
        <taxon>Bacteria</taxon>
        <taxon>Pseudomonadati</taxon>
        <taxon>Pseudomonadota</taxon>
        <taxon>Alphaproteobacteria</taxon>
        <taxon>Sphingomonadales</taxon>
        <taxon>Sphingomonadaceae</taxon>
        <taxon>Sphingomonas</taxon>
    </lineage>
</organism>
<dbReference type="GO" id="GO:0016747">
    <property type="term" value="F:acyltransferase activity, transferring groups other than amino-acyl groups"/>
    <property type="evidence" value="ECO:0007669"/>
    <property type="project" value="InterPro"/>
</dbReference>
<dbReference type="PROSITE" id="PS51186">
    <property type="entry name" value="GNAT"/>
    <property type="match status" value="1"/>
</dbReference>
<comment type="caution">
    <text evidence="2">The sequence shown here is derived from an EMBL/GenBank/DDBJ whole genome shotgun (WGS) entry which is preliminary data.</text>
</comment>
<keyword evidence="2" id="KW-0808">Transferase</keyword>
<keyword evidence="3" id="KW-1185">Reference proteome</keyword>
<dbReference type="InterPro" id="IPR000182">
    <property type="entry name" value="GNAT_dom"/>
</dbReference>